<dbReference type="EC" id="2.3.2.27" evidence="4"/>
<feature type="region of interest" description="Disordered" evidence="17">
    <location>
        <begin position="41"/>
        <end position="68"/>
    </location>
</feature>
<comment type="similarity">
    <text evidence="3">Belongs to the IAP family.</text>
</comment>
<evidence type="ECO:0000256" key="14">
    <source>
        <dbReference type="ARBA" id="ARBA00022843"/>
    </source>
</evidence>
<dbReference type="InterPro" id="IPR013083">
    <property type="entry name" value="Znf_RING/FYVE/PHD"/>
</dbReference>
<keyword evidence="13" id="KW-0862">Zinc</keyword>
<evidence type="ECO:0000313" key="19">
    <source>
        <dbReference type="Ensembl" id="ENSSMRP00000016303.1"/>
    </source>
</evidence>
<proteinExistence type="inferred from homology"/>
<dbReference type="GO" id="GO:0005737">
    <property type="term" value="C:cytoplasm"/>
    <property type="evidence" value="ECO:0007669"/>
    <property type="project" value="UniProtKB-SubCell"/>
</dbReference>
<evidence type="ECO:0000256" key="9">
    <source>
        <dbReference type="ARBA" id="ARBA00022704"/>
    </source>
</evidence>
<dbReference type="FunFam" id="1.10.1170.10:FF:000003">
    <property type="entry name" value="E3 ubiquitin-protein ligase XIAP"/>
    <property type="match status" value="1"/>
</dbReference>
<dbReference type="InterPro" id="IPR050784">
    <property type="entry name" value="IAP"/>
</dbReference>
<dbReference type="Ensembl" id="ENSSMRT00000019043.1">
    <property type="protein sequence ID" value="ENSSMRP00000016303.1"/>
    <property type="gene ID" value="ENSSMRG00000012684.1"/>
</dbReference>
<dbReference type="Pfam" id="PF00653">
    <property type="entry name" value="BIR"/>
    <property type="match status" value="2"/>
</dbReference>
<dbReference type="GO" id="GO:0005634">
    <property type="term" value="C:nucleus"/>
    <property type="evidence" value="ECO:0007669"/>
    <property type="project" value="TreeGrafter"/>
</dbReference>
<dbReference type="GO" id="GO:0008270">
    <property type="term" value="F:zinc ion binding"/>
    <property type="evidence" value="ECO:0007669"/>
    <property type="project" value="UniProtKB-KW"/>
</dbReference>
<dbReference type="PROSITE" id="PS50143">
    <property type="entry name" value="BIR_REPEAT_2"/>
    <property type="match status" value="2"/>
</dbReference>
<evidence type="ECO:0000256" key="13">
    <source>
        <dbReference type="ARBA" id="ARBA00022833"/>
    </source>
</evidence>
<keyword evidence="6" id="KW-0808">Transferase</keyword>
<keyword evidence="8" id="KW-0053">Apoptosis</keyword>
<dbReference type="SMART" id="SM00184">
    <property type="entry name" value="RING"/>
    <property type="match status" value="1"/>
</dbReference>
<dbReference type="AlphaFoldDB" id="A0A8D0CA55"/>
<dbReference type="Gene3D" id="1.10.1170.10">
    <property type="entry name" value="Inhibitor Of Apoptosis Protein (2mihbC-IAP-1), Chain A"/>
    <property type="match status" value="2"/>
</dbReference>
<dbReference type="Proteomes" id="UP000694421">
    <property type="component" value="Unplaced"/>
</dbReference>
<dbReference type="PANTHER" id="PTHR10044:SF163">
    <property type="entry name" value="BACULOVIRAL IAP REPEAT-CONTAINING PROTEIN 7"/>
    <property type="match status" value="1"/>
</dbReference>
<accession>A0A8D0CA55</accession>
<evidence type="ECO:0000256" key="7">
    <source>
        <dbReference type="ARBA" id="ARBA00022690"/>
    </source>
</evidence>
<evidence type="ECO:0000313" key="20">
    <source>
        <dbReference type="Proteomes" id="UP000694421"/>
    </source>
</evidence>
<dbReference type="FunFam" id="3.30.40.10:FF:000184">
    <property type="entry name" value="Baculoviral IAP repeat containing 2"/>
    <property type="match status" value="1"/>
</dbReference>
<keyword evidence="7" id="KW-0646">Protease inhibitor</keyword>
<dbReference type="GO" id="GO:0051726">
    <property type="term" value="P:regulation of cell cycle"/>
    <property type="evidence" value="ECO:0007669"/>
    <property type="project" value="TreeGrafter"/>
</dbReference>
<evidence type="ECO:0000256" key="6">
    <source>
        <dbReference type="ARBA" id="ARBA00022679"/>
    </source>
</evidence>
<keyword evidence="12" id="KW-0833">Ubl conjugation pathway</keyword>
<dbReference type="SMART" id="SM00238">
    <property type="entry name" value="BIR"/>
    <property type="match status" value="2"/>
</dbReference>
<keyword evidence="16" id="KW-0175">Coiled coil</keyword>
<dbReference type="FunFam" id="1.10.1170.10:FF:000002">
    <property type="entry name" value="Baculoviral IAP repeat containing 7"/>
    <property type="match status" value="1"/>
</dbReference>
<dbReference type="PROSITE" id="PS01282">
    <property type="entry name" value="BIR_REPEAT_1"/>
    <property type="match status" value="2"/>
</dbReference>
<dbReference type="CDD" id="cd16713">
    <property type="entry name" value="RING-HC_BIRC2_3_7"/>
    <property type="match status" value="1"/>
</dbReference>
<feature type="compositionally biased region" description="Basic and acidic residues" evidence="17">
    <location>
        <begin position="43"/>
        <end position="54"/>
    </location>
</feature>
<dbReference type="InterPro" id="IPR001841">
    <property type="entry name" value="Znf_RING"/>
</dbReference>
<feature type="domain" description="RING-type" evidence="18">
    <location>
        <begin position="332"/>
        <end position="367"/>
    </location>
</feature>
<evidence type="ECO:0000256" key="11">
    <source>
        <dbReference type="ARBA" id="ARBA00022771"/>
    </source>
</evidence>
<comment type="catalytic activity">
    <reaction evidence="1">
        <text>S-ubiquitinyl-[E2 ubiquitin-conjugating enzyme]-L-cysteine + [acceptor protein]-L-lysine = [E2 ubiquitin-conjugating enzyme]-L-cysteine + N(6)-ubiquitinyl-[acceptor protein]-L-lysine.</text>
        <dbReference type="EC" id="2.3.2.27"/>
    </reaction>
</comment>
<keyword evidence="10" id="KW-0479">Metal-binding</keyword>
<comment type="subcellular location">
    <subcellularLocation>
        <location evidence="2">Cytoplasm</location>
    </subcellularLocation>
</comment>
<reference evidence="19" key="2">
    <citation type="submission" date="2025-09" db="UniProtKB">
        <authorList>
            <consortium name="Ensembl"/>
        </authorList>
    </citation>
    <scope>IDENTIFICATION</scope>
</reference>
<dbReference type="GO" id="GO:0004869">
    <property type="term" value="F:cysteine-type endopeptidase inhibitor activity"/>
    <property type="evidence" value="ECO:0007669"/>
    <property type="project" value="UniProtKB-KW"/>
</dbReference>
<evidence type="ECO:0000256" key="3">
    <source>
        <dbReference type="ARBA" id="ARBA00006672"/>
    </source>
</evidence>
<dbReference type="CDD" id="cd00022">
    <property type="entry name" value="BIR"/>
    <property type="match status" value="2"/>
</dbReference>
<dbReference type="FunFam" id="1.10.533.10:FF:000075">
    <property type="entry name" value="Baculoviral IAP repeat containing 7"/>
    <property type="match status" value="1"/>
</dbReference>
<keyword evidence="20" id="KW-1185">Reference proteome</keyword>
<reference evidence="19" key="1">
    <citation type="submission" date="2025-08" db="UniProtKB">
        <authorList>
            <consortium name="Ensembl"/>
        </authorList>
    </citation>
    <scope>IDENTIFICATION</scope>
</reference>
<keyword evidence="14" id="KW-0832">Ubl conjugation</keyword>
<dbReference type="PANTHER" id="PTHR10044">
    <property type="entry name" value="INHIBITOR OF APOPTOSIS"/>
    <property type="match status" value="1"/>
</dbReference>
<keyword evidence="11 15" id="KW-0863">Zinc-finger</keyword>
<keyword evidence="5" id="KW-0963">Cytoplasm</keyword>
<organism evidence="19 20">
    <name type="scientific">Salvator merianae</name>
    <name type="common">Argentine black and white tegu</name>
    <name type="synonym">Tupinambis merianae</name>
    <dbReference type="NCBI Taxonomy" id="96440"/>
    <lineage>
        <taxon>Eukaryota</taxon>
        <taxon>Metazoa</taxon>
        <taxon>Chordata</taxon>
        <taxon>Craniata</taxon>
        <taxon>Vertebrata</taxon>
        <taxon>Euteleostomi</taxon>
        <taxon>Lepidosauria</taxon>
        <taxon>Squamata</taxon>
        <taxon>Bifurcata</taxon>
        <taxon>Unidentata</taxon>
        <taxon>Episquamata</taxon>
        <taxon>Laterata</taxon>
        <taxon>Teiioidea</taxon>
        <taxon>Teiidae</taxon>
        <taxon>Salvator</taxon>
    </lineage>
</organism>
<dbReference type="PROSITE" id="PS50089">
    <property type="entry name" value="ZF_RING_2"/>
    <property type="match status" value="1"/>
</dbReference>
<feature type="coiled-coil region" evidence="16">
    <location>
        <begin position="302"/>
        <end position="329"/>
    </location>
</feature>
<evidence type="ECO:0000256" key="16">
    <source>
        <dbReference type="SAM" id="Coils"/>
    </source>
</evidence>
<dbReference type="GO" id="GO:0043066">
    <property type="term" value="P:negative regulation of apoptotic process"/>
    <property type="evidence" value="ECO:0007669"/>
    <property type="project" value="TreeGrafter"/>
</dbReference>
<sequence>MPAANVREHLIATGVRFVTDVLNGFLSGRWDMEERLSLAGAQRRRESCSPEERRNRHSHLSQSSMRSEEKRLRTFRHWPATVPAFPEDLAAAGFFFLGPDDRVKCFCCGGVLYDWLAEDDPIAEHKKFFPTCRFIQGKDVGNRPMLHAEETLDCVDGQFLSTLQGLSMEGASGESQPEYPGMELESDRLTTFGNWPTYARVSPESLARAGFFYTGERDYVRCFYCDGALSNWERGDDPWMEHARWFPRCKFLLQSRGRDFVNAVQDPDNASLASPENTVHWVEQQPESSGVSPQREQHPCRRRQLELEHAREQESALSVEEKLRRLQEERMCKVCMDKDVSIVLVPCGHLVVCTECVPNLRHCPICRGAIRDTIKAFLS</sequence>
<evidence type="ECO:0000256" key="8">
    <source>
        <dbReference type="ARBA" id="ARBA00022703"/>
    </source>
</evidence>
<evidence type="ECO:0000256" key="5">
    <source>
        <dbReference type="ARBA" id="ARBA00022490"/>
    </source>
</evidence>
<dbReference type="Pfam" id="PF13920">
    <property type="entry name" value="zf-C3HC4_3"/>
    <property type="match status" value="1"/>
</dbReference>
<evidence type="ECO:0000256" key="17">
    <source>
        <dbReference type="SAM" id="MobiDB-lite"/>
    </source>
</evidence>
<dbReference type="GO" id="GO:0006915">
    <property type="term" value="P:apoptotic process"/>
    <property type="evidence" value="ECO:0007669"/>
    <property type="project" value="UniProtKB-KW"/>
</dbReference>
<dbReference type="GO" id="GO:0031398">
    <property type="term" value="P:positive regulation of protein ubiquitination"/>
    <property type="evidence" value="ECO:0007669"/>
    <property type="project" value="TreeGrafter"/>
</dbReference>
<evidence type="ECO:0000256" key="1">
    <source>
        <dbReference type="ARBA" id="ARBA00000900"/>
    </source>
</evidence>
<evidence type="ECO:0000259" key="18">
    <source>
        <dbReference type="PROSITE" id="PS50089"/>
    </source>
</evidence>
<dbReference type="SUPFAM" id="SSF57924">
    <property type="entry name" value="Inhibitor of apoptosis (IAP) repeat"/>
    <property type="match status" value="2"/>
</dbReference>
<dbReference type="InterPro" id="IPR001370">
    <property type="entry name" value="BIR_rpt"/>
</dbReference>
<evidence type="ECO:0000256" key="12">
    <source>
        <dbReference type="ARBA" id="ARBA00022786"/>
    </source>
</evidence>
<keyword evidence="9" id="KW-0789">Thiol protease inhibitor</keyword>
<evidence type="ECO:0000256" key="15">
    <source>
        <dbReference type="PROSITE-ProRule" id="PRU00175"/>
    </source>
</evidence>
<name>A0A8D0CA55_SALMN</name>
<dbReference type="GeneTree" id="ENSGT00940000160406"/>
<evidence type="ECO:0000256" key="10">
    <source>
        <dbReference type="ARBA" id="ARBA00022723"/>
    </source>
</evidence>
<dbReference type="Gene3D" id="3.30.40.10">
    <property type="entry name" value="Zinc/RING finger domain, C3HC4 (zinc finger)"/>
    <property type="match status" value="1"/>
</dbReference>
<evidence type="ECO:0000256" key="4">
    <source>
        <dbReference type="ARBA" id="ARBA00012483"/>
    </source>
</evidence>
<dbReference type="GO" id="GO:0061630">
    <property type="term" value="F:ubiquitin protein ligase activity"/>
    <property type="evidence" value="ECO:0007669"/>
    <property type="project" value="UniProtKB-EC"/>
</dbReference>
<dbReference type="GO" id="GO:0043027">
    <property type="term" value="F:cysteine-type endopeptidase inhibitor activity involved in apoptotic process"/>
    <property type="evidence" value="ECO:0007669"/>
    <property type="project" value="TreeGrafter"/>
</dbReference>
<protein>
    <recommendedName>
        <fullName evidence="4">RING-type E3 ubiquitin transferase</fullName>
        <ecNumber evidence="4">2.3.2.27</ecNumber>
    </recommendedName>
</protein>
<evidence type="ECO:0000256" key="2">
    <source>
        <dbReference type="ARBA" id="ARBA00004496"/>
    </source>
</evidence>